<protein>
    <submittedName>
        <fullName evidence="1">Uncharacterized protein</fullName>
    </submittedName>
</protein>
<organism evidence="1 2">
    <name type="scientific">Bacillus subtilis</name>
    <dbReference type="NCBI Taxonomy" id="1423"/>
    <lineage>
        <taxon>Bacteria</taxon>
        <taxon>Bacillati</taxon>
        <taxon>Bacillota</taxon>
        <taxon>Bacilli</taxon>
        <taxon>Bacillales</taxon>
        <taxon>Bacillaceae</taxon>
        <taxon>Bacillus</taxon>
    </lineage>
</organism>
<name>A0A0D1J1D5_BACIU</name>
<proteinExistence type="predicted"/>
<evidence type="ECO:0000313" key="2">
    <source>
        <dbReference type="Proteomes" id="UP000032247"/>
    </source>
</evidence>
<dbReference type="Proteomes" id="UP000032247">
    <property type="component" value="Unassembled WGS sequence"/>
</dbReference>
<dbReference type="EMBL" id="JXBC01000013">
    <property type="protein sequence ID" value="KIU06029.1"/>
    <property type="molecule type" value="Genomic_DNA"/>
</dbReference>
<comment type="caution">
    <text evidence="1">The sequence shown here is derived from an EMBL/GenBank/DDBJ whole genome shotgun (WGS) entry which is preliminary data.</text>
</comment>
<reference evidence="1 2" key="1">
    <citation type="submission" date="2014-12" db="EMBL/GenBank/DDBJ databases">
        <title>Comparative genome analysis of Bacillus coagulans HM-08, Clostridium butyricum HM-68, Bacillus subtilis HM-66 and Bacillus licheniformis BL-09.</title>
        <authorList>
            <person name="Zhang H."/>
        </authorList>
    </citation>
    <scope>NUCLEOTIDE SEQUENCE [LARGE SCALE GENOMIC DNA]</scope>
    <source>
        <strain evidence="1 2">HM-66</strain>
    </source>
</reference>
<accession>A0A0D1J1D5</accession>
<dbReference type="AlphaFoldDB" id="A0A0D1J1D5"/>
<evidence type="ECO:0000313" key="1">
    <source>
        <dbReference type="EMBL" id="KIU06029.1"/>
    </source>
</evidence>
<gene>
    <name evidence="1" type="ORF">SC09_contig4orf01010</name>
</gene>
<sequence>MLSIAMSRIPAVRAFFMFTSPLLVLNSLIHSLASQQAAYLFL</sequence>